<evidence type="ECO:0000313" key="2">
    <source>
        <dbReference type="Proteomes" id="UP000234752"/>
    </source>
</evidence>
<dbReference type="KEGG" id="ncb:C0V82_24735"/>
<reference evidence="1 2" key="1">
    <citation type="submission" date="2017-12" db="EMBL/GenBank/DDBJ databases">
        <title>Genomes of bacteria within cyanobacterial aggregates.</title>
        <authorList>
            <person name="Cai H."/>
        </authorList>
    </citation>
    <scope>NUCLEOTIDE SEQUENCE [LARGE SCALE GENOMIC DNA]</scope>
    <source>
        <strain evidence="1 2">TH16</strain>
        <plasmid evidence="1 2">unnamed1</plasmid>
    </source>
</reference>
<dbReference type="OrthoDB" id="7329605at2"/>
<protein>
    <submittedName>
        <fullName evidence="1">Uncharacterized protein</fullName>
    </submittedName>
</protein>
<accession>A0A2K9NKG7</accession>
<evidence type="ECO:0000313" key="1">
    <source>
        <dbReference type="EMBL" id="AUN33551.1"/>
    </source>
</evidence>
<dbReference type="RefSeq" id="WP_102115061.1">
    <property type="nucleotide sequence ID" value="NZ_BMGN01000001.1"/>
</dbReference>
<dbReference type="SUPFAM" id="SSF141868">
    <property type="entry name" value="EAL domain-like"/>
    <property type="match status" value="1"/>
</dbReference>
<organism evidence="1 2">
    <name type="scientific">Niveispirillum cyanobacteriorum</name>
    <dbReference type="NCBI Taxonomy" id="1612173"/>
    <lineage>
        <taxon>Bacteria</taxon>
        <taxon>Pseudomonadati</taxon>
        <taxon>Pseudomonadota</taxon>
        <taxon>Alphaproteobacteria</taxon>
        <taxon>Rhodospirillales</taxon>
        <taxon>Azospirillaceae</taxon>
        <taxon>Niveispirillum</taxon>
    </lineage>
</organism>
<sequence length="370" mass="41011">MLTGTAGLLRLLAEGDSRGTAVLVDLRDVPYAENPLFRHSIVHLLDNFAAQFQPEVVDVGRYAQVFLFTDTNAHPFIAKLKAVAADFAEQHMGAPRFSIHHLPHEAGRLAALLKKQVPAGVAVAVEETPALSAVEHQQLAGVQKLAVYEQVLAGADVSSLVRESPVWRRAPSGVWGLEFGEVTVALDHLERAVGTPLRRDPWLLEQLTPVLDRRTIRHFQHEPSRLYSPHSMNLQWRSVLDPLFLDFVRDLTYDQRRNLIVEISAIGAGLTAEGLNEAIDTLRLWDCRIAIDHLSLRHEEPGYLPLEAVDYLKLDLMGIGGEGTVPPLPDWMRAFGVGRVVAIHPRDAGVLRACLEMGLVLVEQRDRPVG</sequence>
<name>A0A2K9NKG7_9PROT</name>
<dbReference type="Proteomes" id="UP000234752">
    <property type="component" value="Plasmid unnamed1"/>
</dbReference>
<proteinExistence type="predicted"/>
<keyword evidence="1" id="KW-0614">Plasmid</keyword>
<dbReference type="EMBL" id="CP025613">
    <property type="protein sequence ID" value="AUN33551.1"/>
    <property type="molecule type" value="Genomic_DNA"/>
</dbReference>
<geneLocation type="plasmid" evidence="1 2">
    <name>unnamed1</name>
</geneLocation>
<dbReference type="Gene3D" id="3.20.20.450">
    <property type="entry name" value="EAL domain"/>
    <property type="match status" value="1"/>
</dbReference>
<dbReference type="InterPro" id="IPR035919">
    <property type="entry name" value="EAL_sf"/>
</dbReference>
<dbReference type="AlphaFoldDB" id="A0A2K9NKG7"/>
<gene>
    <name evidence="1" type="ORF">C0V82_24735</name>
</gene>
<keyword evidence="2" id="KW-1185">Reference proteome</keyword>